<comment type="caution">
    <text evidence="1">The sequence shown here is derived from an EMBL/GenBank/DDBJ whole genome shotgun (WGS) entry which is preliminary data.</text>
</comment>
<gene>
    <name evidence="1" type="ORF">LSTR_LSTR010773</name>
</gene>
<sequence>MKLNNFSGERLTKEVNYTLVHREHTKSFFENNIELKHTLTPTSVYRTLINPKGYDIRVGSKVTSTIGSPNDRSRCDKFSVSERATFNTIFKIKIGDGGVWHLTETVKERTNEYFKYVESVSWRCTESRRRYEFYRIINKLEVSIPVRFIETFDGIQIVQKPKDDKVFLEITELKYILTTGAKDTIMYVGKLEFTYSNDRSSHTLECTMVRDCASQFFPGFEAENGTGVVLRKLEKFDDVPTYLSYFKSDFFDLWLCEQQHQLYENTGRATSSRRRKGYRFYRVVTRQSLKKGLEIGEIEYGKRDQVWIEMKNVSMNEYDVLMKQIRYLNATNPSYKTVNYDGYVVFEETRTSRLWKSGTKYMETLDLRKKKKSELRYIPYLLDRKKFGIYKIRGTNNGQPRNESLLIGSQWQAVLDVGSEIYECTKKDTFLENLRSQEKYLTNIIRTEQVGFTGSVLDYFDFKQITIWTCQHEEKEFTRVVNHFTTATDFNRVKQVQYYDGVTILKNITNRRNDDPLEIIEVKYLDESRNRVLKFLGKLKFVDASDKDIKPISFTTLTDVYKLSTEFDFLSPKEVYKTYVIGNKGSIVEVGQYYENELGASSIMCEYTTLTKEESQKLELEPKVAIVEESEESKDLLGRKVIKNTDLKNYFNIEKQFWNCTYGRSEYIRVHNKLTWTRKKSLHAIHHFDGVTVDVDGKSVEIEEIKYVRRDDSVEHKFGGFVKFKESATGTNQKPPECRQEQGHVYRESWRTTIKRLKLSTEKNNDLVWNYVSPKVIFDNVEQELWSCKKGQETVFYRVVIRMSLSKQPISMYYHDGVSIQTSTFYDRTVVQQITEVKFLKNKEDVLFKKYESGNGEIGEFAGRAYHDKTPLIAYVESIDFNFATAPVLMTMTTPLNLSFYWLNWLDERRMNWPLNSLMHYALLKYKEADDTRKFRMVNVTDVEVREKRQFQTTIVGSGIRVVQIGTFWEEKIESNTGVMRCTLDDITYVYGLRYMPKVVELIDKKAYLLSDDDFLELFKVKNMKVWLCTNKVDKIIRVVSQLEGKVPFFAIRHTDAVTLEIDANTHKVNANETIYINALNSKVVKYDGAFSLLEKVPDSENQEKKTT</sequence>
<name>A0A482XJ29_LAOST</name>
<organism evidence="1 2">
    <name type="scientific">Laodelphax striatellus</name>
    <name type="common">Small brown planthopper</name>
    <name type="synonym">Delphax striatella</name>
    <dbReference type="NCBI Taxonomy" id="195883"/>
    <lineage>
        <taxon>Eukaryota</taxon>
        <taxon>Metazoa</taxon>
        <taxon>Ecdysozoa</taxon>
        <taxon>Arthropoda</taxon>
        <taxon>Hexapoda</taxon>
        <taxon>Insecta</taxon>
        <taxon>Pterygota</taxon>
        <taxon>Neoptera</taxon>
        <taxon>Paraneoptera</taxon>
        <taxon>Hemiptera</taxon>
        <taxon>Auchenorrhyncha</taxon>
        <taxon>Fulgoroidea</taxon>
        <taxon>Delphacidae</taxon>
        <taxon>Criomorphinae</taxon>
        <taxon>Laodelphax</taxon>
    </lineage>
</organism>
<accession>A0A482XJ29</accession>
<proteinExistence type="predicted"/>
<keyword evidence="2" id="KW-1185">Reference proteome</keyword>
<dbReference type="InParanoid" id="A0A482XJ29"/>
<dbReference type="AlphaFoldDB" id="A0A482XJ29"/>
<evidence type="ECO:0000313" key="2">
    <source>
        <dbReference type="Proteomes" id="UP000291343"/>
    </source>
</evidence>
<evidence type="ECO:0000313" key="1">
    <source>
        <dbReference type="EMBL" id="RZF45782.1"/>
    </source>
</evidence>
<dbReference type="OrthoDB" id="10650697at2759"/>
<dbReference type="Proteomes" id="UP000291343">
    <property type="component" value="Unassembled WGS sequence"/>
</dbReference>
<dbReference type="EMBL" id="QKKF02008125">
    <property type="protein sequence ID" value="RZF45782.1"/>
    <property type="molecule type" value="Genomic_DNA"/>
</dbReference>
<reference evidence="1 2" key="1">
    <citation type="journal article" date="2017" name="Gigascience">
        <title>Genome sequence of the small brown planthopper, Laodelphax striatellus.</title>
        <authorList>
            <person name="Zhu J."/>
            <person name="Jiang F."/>
            <person name="Wang X."/>
            <person name="Yang P."/>
            <person name="Bao Y."/>
            <person name="Zhao W."/>
            <person name="Wang W."/>
            <person name="Lu H."/>
            <person name="Wang Q."/>
            <person name="Cui N."/>
            <person name="Li J."/>
            <person name="Chen X."/>
            <person name="Luo L."/>
            <person name="Yu J."/>
            <person name="Kang L."/>
            <person name="Cui F."/>
        </authorList>
    </citation>
    <scope>NUCLEOTIDE SEQUENCE [LARGE SCALE GENOMIC DNA]</scope>
    <source>
        <strain evidence="1">Lst14</strain>
    </source>
</reference>
<protein>
    <submittedName>
        <fullName evidence="1">Uncharacterized protein</fullName>
    </submittedName>
</protein>